<feature type="region of interest" description="Disordered" evidence="8">
    <location>
        <begin position="304"/>
        <end position="350"/>
    </location>
</feature>
<keyword evidence="6" id="KW-0539">Nucleus</keyword>
<feature type="compositionally biased region" description="Basic and acidic residues" evidence="8">
    <location>
        <begin position="157"/>
        <end position="174"/>
    </location>
</feature>
<dbReference type="SUPFAM" id="SSF57667">
    <property type="entry name" value="beta-beta-alpha zinc fingers"/>
    <property type="match status" value="3"/>
</dbReference>
<comment type="subcellular location">
    <subcellularLocation>
        <location evidence="1">Nucleus</location>
    </subcellularLocation>
</comment>
<feature type="compositionally biased region" description="Polar residues" evidence="8">
    <location>
        <begin position="175"/>
        <end position="184"/>
    </location>
</feature>
<evidence type="ECO:0000256" key="5">
    <source>
        <dbReference type="ARBA" id="ARBA00022833"/>
    </source>
</evidence>
<evidence type="ECO:0000313" key="11">
    <source>
        <dbReference type="Proteomes" id="UP001642540"/>
    </source>
</evidence>
<feature type="domain" description="C2H2-type" evidence="9">
    <location>
        <begin position="989"/>
        <end position="1012"/>
    </location>
</feature>
<feature type="domain" description="C2H2-type" evidence="9">
    <location>
        <begin position="832"/>
        <end position="862"/>
    </location>
</feature>
<accession>A0ABP1S4N5</accession>
<feature type="domain" description="C2H2-type" evidence="9">
    <location>
        <begin position="868"/>
        <end position="895"/>
    </location>
</feature>
<proteinExistence type="predicted"/>
<evidence type="ECO:0000313" key="10">
    <source>
        <dbReference type="EMBL" id="CAL8143469.1"/>
    </source>
</evidence>
<dbReference type="PANTHER" id="PTHR24406">
    <property type="entry name" value="TRANSCRIPTIONAL REPRESSOR CTCFL-RELATED"/>
    <property type="match status" value="1"/>
</dbReference>
<feature type="region of interest" description="Disordered" evidence="8">
    <location>
        <begin position="358"/>
        <end position="377"/>
    </location>
</feature>
<feature type="region of interest" description="Disordered" evidence="8">
    <location>
        <begin position="409"/>
        <end position="458"/>
    </location>
</feature>
<evidence type="ECO:0000256" key="4">
    <source>
        <dbReference type="ARBA" id="ARBA00022771"/>
    </source>
</evidence>
<evidence type="ECO:0000256" key="3">
    <source>
        <dbReference type="ARBA" id="ARBA00022737"/>
    </source>
</evidence>
<sequence length="1060" mass="122186">MNERRINSKCILCYKPVTTTSVEQTQNSNVSDKKFLLLLSRHLKLYSDCKPVSQVNVDYGNEFLCCEDCSKLGDSFSQLYFQLECLRLELNWKVTKIYQTMLLAGRVPSRLNAFRKQFEVSVPDNDQTFNEIEKLRKNLMKQSKRMLKSSPPNVSLKRMDPGGGDKRIKTEKLSPTKTSPPGCSASTFTPNKFELLAGLLTYVAVLHLSLPLLPSLIPIITEEESRIDQLDLIEENTATIENLTEEEESCRLSLADDHDDSICMEACDTSPDPENIPYSPPVSIDHSLQSPFQEEERLIFEANEAPARDDHNDTDENYTQHQIQEMKPSSNHQELSEETRPQNEPSSSKSVKTILSVFTIRHQSPSPEKEKSLLLPTRKSSRSLLNCEKCPKTFTNQASLDSHLKMHDEFENSQESDSDDDNSNHEDMDVDLEPDMDSTSSSDSENEMEIAESSNKHLNESIPIEMELKAAIKIEELPSNLVPNAEYFEPEIDIELQNRSCNQCPLICDSIELLEEHYDVSHPDPSTYTLICPISGCGSRFPTVRRLNLHLESHPKPKKLPPNQCELCQQIFSCETEVEKHRALHHNLDKYARCNSCGQMYPSRFRLRFHRLKKNPKLPRCFRPENQDDYIQFPIQKCIIGKIFCPKETCYEVFEFEESLNIHLKTHGDWNCTLCPKEFDKAHEFAWHELTEHNFKSIEPSLRKIRQRDKKHRKDLEEYKIHCTRCQYSFRERKAVITHFLQDHLEILKVPVGNGADKGEEDQQQYRRQCEICKKVFSPHASDNNVKNHLESVHNVEGMDPSAIAICPICKAPFTKRIHLTSHLRVEHKQTYTCKCPHCNKQFKSTVNFRQHLNKVHAGKNSGLVGAFECDVCAEKLSSKATLEKHKKFHLTNEKSDFKCEICDAVFPKKMMLYNHNQIHHCEPKRPLTCETCGKVFRDSTKLKQHKSYTHTDPSEWRFPCPEEGCGKRCWSRPKLRDHIRTHTKEKPFVCDLCGEAYSTRYSLRAHLAKKHGPAAANAVTTQPYTKPFDQVLREQQESVSSDSDEHQDTQTNDAEKNNI</sequence>
<evidence type="ECO:0000256" key="7">
    <source>
        <dbReference type="PROSITE-ProRule" id="PRU00042"/>
    </source>
</evidence>
<gene>
    <name evidence="10" type="ORF">ODALV1_LOCUS29603</name>
</gene>
<dbReference type="Pfam" id="PF00096">
    <property type="entry name" value="zf-C2H2"/>
    <property type="match status" value="4"/>
</dbReference>
<protein>
    <recommendedName>
        <fullName evidence="9">C2H2-type domain-containing protein</fullName>
    </recommendedName>
</protein>
<name>A0ABP1S4N5_9HEXA</name>
<evidence type="ECO:0000256" key="6">
    <source>
        <dbReference type="ARBA" id="ARBA00023242"/>
    </source>
</evidence>
<dbReference type="InterPro" id="IPR013087">
    <property type="entry name" value="Znf_C2H2_type"/>
</dbReference>
<feature type="compositionally biased region" description="Basic and acidic residues" evidence="8">
    <location>
        <begin position="1044"/>
        <end position="1060"/>
    </location>
</feature>
<feature type="region of interest" description="Disordered" evidence="8">
    <location>
        <begin position="148"/>
        <end position="184"/>
    </location>
</feature>
<reference evidence="10 11" key="1">
    <citation type="submission" date="2024-08" db="EMBL/GenBank/DDBJ databases">
        <authorList>
            <person name="Cucini C."/>
            <person name="Frati F."/>
        </authorList>
    </citation>
    <scope>NUCLEOTIDE SEQUENCE [LARGE SCALE GENOMIC DNA]</scope>
</reference>
<feature type="domain" description="C2H2-type" evidence="9">
    <location>
        <begin position="928"/>
        <end position="956"/>
    </location>
</feature>
<feature type="domain" description="C2H2-type" evidence="9">
    <location>
        <begin position="530"/>
        <end position="559"/>
    </location>
</feature>
<evidence type="ECO:0000256" key="8">
    <source>
        <dbReference type="SAM" id="MobiDB-lite"/>
    </source>
</evidence>
<dbReference type="Pfam" id="PF12874">
    <property type="entry name" value="zf-met"/>
    <property type="match status" value="1"/>
</dbReference>
<keyword evidence="4 7" id="KW-0863">Zinc-finger</keyword>
<dbReference type="PROSITE" id="PS00028">
    <property type="entry name" value="ZINC_FINGER_C2H2_1"/>
    <property type="match status" value="13"/>
</dbReference>
<dbReference type="Proteomes" id="UP001642540">
    <property type="component" value="Unassembled WGS sequence"/>
</dbReference>
<feature type="compositionally biased region" description="Polar residues" evidence="8">
    <location>
        <begin position="317"/>
        <end position="333"/>
    </location>
</feature>
<keyword evidence="11" id="KW-1185">Reference proteome</keyword>
<dbReference type="InterPro" id="IPR050888">
    <property type="entry name" value="ZnF_C2H2-type_TF"/>
</dbReference>
<dbReference type="SMART" id="SM00355">
    <property type="entry name" value="ZnF_C2H2"/>
    <property type="match status" value="16"/>
</dbReference>
<evidence type="ECO:0000256" key="1">
    <source>
        <dbReference type="ARBA" id="ARBA00004123"/>
    </source>
</evidence>
<evidence type="ECO:0000256" key="2">
    <source>
        <dbReference type="ARBA" id="ARBA00022723"/>
    </source>
</evidence>
<feature type="compositionally biased region" description="Acidic residues" evidence="8">
    <location>
        <begin position="411"/>
        <end position="421"/>
    </location>
</feature>
<keyword evidence="5" id="KW-0862">Zinc</keyword>
<feature type="domain" description="C2H2-type" evidence="9">
    <location>
        <begin position="385"/>
        <end position="412"/>
    </location>
</feature>
<feature type="region of interest" description="Disordered" evidence="8">
    <location>
        <begin position="1015"/>
        <end position="1060"/>
    </location>
</feature>
<feature type="domain" description="C2H2-type" evidence="9">
    <location>
        <begin position="898"/>
        <end position="925"/>
    </location>
</feature>
<dbReference type="InterPro" id="IPR036236">
    <property type="entry name" value="Znf_C2H2_sf"/>
</dbReference>
<feature type="domain" description="C2H2-type" evidence="9">
    <location>
        <begin position="959"/>
        <end position="988"/>
    </location>
</feature>
<evidence type="ECO:0000259" key="9">
    <source>
        <dbReference type="PROSITE" id="PS50157"/>
    </source>
</evidence>
<dbReference type="PROSITE" id="PS50157">
    <property type="entry name" value="ZINC_FINGER_C2H2_2"/>
    <property type="match status" value="8"/>
</dbReference>
<organism evidence="10 11">
    <name type="scientific">Orchesella dallaii</name>
    <dbReference type="NCBI Taxonomy" id="48710"/>
    <lineage>
        <taxon>Eukaryota</taxon>
        <taxon>Metazoa</taxon>
        <taxon>Ecdysozoa</taxon>
        <taxon>Arthropoda</taxon>
        <taxon>Hexapoda</taxon>
        <taxon>Collembola</taxon>
        <taxon>Entomobryomorpha</taxon>
        <taxon>Entomobryoidea</taxon>
        <taxon>Orchesellidae</taxon>
        <taxon>Orchesellinae</taxon>
        <taxon>Orchesella</taxon>
    </lineage>
</organism>
<keyword evidence="3" id="KW-0677">Repeat</keyword>
<dbReference type="EMBL" id="CAXLJM020000157">
    <property type="protein sequence ID" value="CAL8143469.1"/>
    <property type="molecule type" value="Genomic_DNA"/>
</dbReference>
<keyword evidence="2" id="KW-0479">Metal-binding</keyword>
<dbReference type="Gene3D" id="3.30.160.60">
    <property type="entry name" value="Classic Zinc Finger"/>
    <property type="match status" value="7"/>
</dbReference>
<comment type="caution">
    <text evidence="10">The sequence shown here is derived from an EMBL/GenBank/DDBJ whole genome shotgun (WGS) entry which is preliminary data.</text>
</comment>